<dbReference type="EMBL" id="SNYO01000006">
    <property type="protein sequence ID" value="TDQ54044.1"/>
    <property type="molecule type" value="Genomic_DNA"/>
</dbReference>
<evidence type="ECO:0000256" key="1">
    <source>
        <dbReference type="SAM" id="MobiDB-lite"/>
    </source>
</evidence>
<keyword evidence="2" id="KW-0472">Membrane</keyword>
<dbReference type="AlphaFoldDB" id="A0A4R6V1Q9"/>
<evidence type="ECO:0000259" key="3">
    <source>
        <dbReference type="Pfam" id="PF20568"/>
    </source>
</evidence>
<protein>
    <recommendedName>
        <fullName evidence="3">DUF6777 domain-containing protein</fullName>
    </recommendedName>
</protein>
<proteinExistence type="predicted"/>
<gene>
    <name evidence="4" type="ORF">EV188_106191</name>
</gene>
<reference evidence="4 5" key="1">
    <citation type="submission" date="2019-03" db="EMBL/GenBank/DDBJ databases">
        <title>Genomic Encyclopedia of Type Strains, Phase IV (KMG-IV): sequencing the most valuable type-strain genomes for metagenomic binning, comparative biology and taxonomic classification.</title>
        <authorList>
            <person name="Goeker M."/>
        </authorList>
    </citation>
    <scope>NUCLEOTIDE SEQUENCE [LARGE SCALE GENOMIC DNA]</scope>
    <source>
        <strain evidence="4 5">DSM 45775</strain>
    </source>
</reference>
<evidence type="ECO:0000256" key="2">
    <source>
        <dbReference type="SAM" id="Phobius"/>
    </source>
</evidence>
<evidence type="ECO:0000313" key="5">
    <source>
        <dbReference type="Proteomes" id="UP000295705"/>
    </source>
</evidence>
<feature type="domain" description="DUF6777" evidence="3">
    <location>
        <begin position="83"/>
        <end position="246"/>
    </location>
</feature>
<feature type="transmembrane region" description="Helical" evidence="2">
    <location>
        <begin position="21"/>
        <end position="40"/>
    </location>
</feature>
<feature type="compositionally biased region" description="Low complexity" evidence="1">
    <location>
        <begin position="279"/>
        <end position="309"/>
    </location>
</feature>
<name>A0A4R6V1Q9_9PSEU</name>
<comment type="caution">
    <text evidence="4">The sequence shown here is derived from an EMBL/GenBank/DDBJ whole genome shotgun (WGS) entry which is preliminary data.</text>
</comment>
<dbReference type="InterPro" id="IPR046704">
    <property type="entry name" value="DUF6777"/>
</dbReference>
<feature type="compositionally biased region" description="Low complexity" evidence="1">
    <location>
        <begin position="337"/>
        <end position="362"/>
    </location>
</feature>
<keyword evidence="5" id="KW-1185">Reference proteome</keyword>
<evidence type="ECO:0000313" key="4">
    <source>
        <dbReference type="EMBL" id="TDQ54044.1"/>
    </source>
</evidence>
<dbReference type="Pfam" id="PF20568">
    <property type="entry name" value="DUF6777"/>
    <property type="match status" value="1"/>
</dbReference>
<feature type="compositionally biased region" description="Basic and acidic residues" evidence="1">
    <location>
        <begin position="236"/>
        <end position="255"/>
    </location>
</feature>
<organism evidence="4 5">
    <name type="scientific">Actinomycetospora succinea</name>
    <dbReference type="NCBI Taxonomy" id="663603"/>
    <lineage>
        <taxon>Bacteria</taxon>
        <taxon>Bacillati</taxon>
        <taxon>Actinomycetota</taxon>
        <taxon>Actinomycetes</taxon>
        <taxon>Pseudonocardiales</taxon>
        <taxon>Pseudonocardiaceae</taxon>
        <taxon>Actinomycetospora</taxon>
    </lineage>
</organism>
<dbReference type="OrthoDB" id="4655582at2"/>
<keyword evidence="2" id="KW-1133">Transmembrane helix</keyword>
<keyword evidence="2" id="KW-0812">Transmembrane</keyword>
<sequence length="436" mass="44254">MLMPPAFPGPPPPRRASRGPIIAIVVLAMLVAALGGVIVARELNAPTDVTLEPVATAGANPFMESVGTDVPDVRPVAHTGGTYSGTTPGLYGGSGSNSVCDRSRLSRFLGEHPDRAAGWASVLGLRDSSASTISSYVDGLTSVVLRSDTYVTNHGWSGGHVTAWPSVLQAGTAVLVDQHGNLVTRCFCGNPLTAPQSFTTVAYVGPRWYSFQSTSITVVTHQTTQVTNNFTIIDVHTGRGHDRPHGTEGEHDRPNPRVQANFPEGQGPEENSDAAAPLAAGDTSTTTPTGPTSNGAPDEVVAEQPADPAAPEDEGAAPGAVQQRSIPSGGTGLAPRTTSSSTTTPPSSSTTTSATSSGSEPSGDYTAGSGCQFATGTLTFTSTGTYSSDANDAGTWEMSGSSLVVTPTGGGSSVTFTGSTSLWTSPSGSCTLTAAS</sequence>
<dbReference type="Proteomes" id="UP000295705">
    <property type="component" value="Unassembled WGS sequence"/>
</dbReference>
<feature type="region of interest" description="Disordered" evidence="1">
    <location>
        <begin position="236"/>
        <end position="371"/>
    </location>
</feature>
<accession>A0A4R6V1Q9</accession>